<dbReference type="GO" id="GO:0003676">
    <property type="term" value="F:nucleic acid binding"/>
    <property type="evidence" value="ECO:0007669"/>
    <property type="project" value="InterPro"/>
</dbReference>
<dbReference type="Proteomes" id="UP000827092">
    <property type="component" value="Unassembled WGS sequence"/>
</dbReference>
<dbReference type="Gene3D" id="3.30.420.10">
    <property type="entry name" value="Ribonuclease H-like superfamily/Ribonuclease H"/>
    <property type="match status" value="1"/>
</dbReference>
<comment type="caution">
    <text evidence="2">The sequence shown here is derived from an EMBL/GenBank/DDBJ whole genome shotgun (WGS) entry which is preliminary data.</text>
</comment>
<proteinExistence type="predicted"/>
<dbReference type="AlphaFoldDB" id="A0AAV6TM96"/>
<dbReference type="PROSITE" id="PS50994">
    <property type="entry name" value="INTEGRASE"/>
    <property type="match status" value="1"/>
</dbReference>
<name>A0AAV6TM96_9ARAC</name>
<evidence type="ECO:0000313" key="3">
    <source>
        <dbReference type="Proteomes" id="UP000827092"/>
    </source>
</evidence>
<dbReference type="PANTHER" id="PTHR37984:SF5">
    <property type="entry name" value="PROTEIN NYNRIN-LIKE"/>
    <property type="match status" value="1"/>
</dbReference>
<feature type="domain" description="Integrase catalytic" evidence="1">
    <location>
        <begin position="60"/>
        <end position="131"/>
    </location>
</feature>
<dbReference type="InterPro" id="IPR012337">
    <property type="entry name" value="RNaseH-like_sf"/>
</dbReference>
<dbReference type="Pfam" id="PF00665">
    <property type="entry name" value="rve"/>
    <property type="match status" value="1"/>
</dbReference>
<evidence type="ECO:0000313" key="2">
    <source>
        <dbReference type="EMBL" id="KAG8172912.1"/>
    </source>
</evidence>
<keyword evidence="3" id="KW-1185">Reference proteome</keyword>
<dbReference type="InterPro" id="IPR001584">
    <property type="entry name" value="Integrase_cat-core"/>
</dbReference>
<accession>A0AAV6TM96</accession>
<dbReference type="GO" id="GO:0015074">
    <property type="term" value="P:DNA integration"/>
    <property type="evidence" value="ECO:0007669"/>
    <property type="project" value="InterPro"/>
</dbReference>
<protein>
    <recommendedName>
        <fullName evidence="1">Integrase catalytic domain-containing protein</fullName>
    </recommendedName>
</protein>
<reference evidence="2 3" key="1">
    <citation type="journal article" date="2022" name="Nat. Ecol. Evol.">
        <title>A masculinizing supergene underlies an exaggerated male reproductive morph in a spider.</title>
        <authorList>
            <person name="Hendrickx F."/>
            <person name="De Corte Z."/>
            <person name="Sonet G."/>
            <person name="Van Belleghem S.M."/>
            <person name="Kostlbacher S."/>
            <person name="Vangestel C."/>
        </authorList>
    </citation>
    <scope>NUCLEOTIDE SEQUENCE [LARGE SCALE GENOMIC DNA]</scope>
    <source>
        <strain evidence="2">W744_W776</strain>
    </source>
</reference>
<dbReference type="SUPFAM" id="SSF53098">
    <property type="entry name" value="Ribonuclease H-like"/>
    <property type="match status" value="1"/>
</dbReference>
<organism evidence="2 3">
    <name type="scientific">Oedothorax gibbosus</name>
    <dbReference type="NCBI Taxonomy" id="931172"/>
    <lineage>
        <taxon>Eukaryota</taxon>
        <taxon>Metazoa</taxon>
        <taxon>Ecdysozoa</taxon>
        <taxon>Arthropoda</taxon>
        <taxon>Chelicerata</taxon>
        <taxon>Arachnida</taxon>
        <taxon>Araneae</taxon>
        <taxon>Araneomorphae</taxon>
        <taxon>Entelegynae</taxon>
        <taxon>Araneoidea</taxon>
        <taxon>Linyphiidae</taxon>
        <taxon>Erigoninae</taxon>
        <taxon>Oedothorax</taxon>
    </lineage>
</organism>
<dbReference type="InterPro" id="IPR050951">
    <property type="entry name" value="Retrovirus_Pol_polyprotein"/>
</dbReference>
<dbReference type="InterPro" id="IPR036397">
    <property type="entry name" value="RNaseH_sf"/>
</dbReference>
<gene>
    <name evidence="2" type="ORF">JTE90_025940</name>
</gene>
<dbReference type="EMBL" id="JAFNEN010002245">
    <property type="protein sequence ID" value="KAG8172912.1"/>
    <property type="molecule type" value="Genomic_DNA"/>
</dbReference>
<evidence type="ECO:0000259" key="1">
    <source>
        <dbReference type="PROSITE" id="PS50994"/>
    </source>
</evidence>
<sequence>MGVSEQAMGENSHRFCWTDVRVHVPGHRRCTLQVAGGLPNEVNYYIQDHRIPERLFCKIGLPVTLVSDNGPQFTSHEFKTFMNSNGIKHKTTAPFKPSSNGQAERYVFTLKQALRAMKEYSGTIQQKLSTF</sequence>
<dbReference type="PANTHER" id="PTHR37984">
    <property type="entry name" value="PROTEIN CBG26694"/>
    <property type="match status" value="1"/>
</dbReference>